<keyword evidence="4" id="KW-1185">Reference proteome</keyword>
<dbReference type="Proteomes" id="UP000092631">
    <property type="component" value="Chromosome"/>
</dbReference>
<reference evidence="3 5" key="3">
    <citation type="submission" date="2019-04" db="EMBL/GenBank/DDBJ databases">
        <title>Microbes associate with the intestines of laboratory mice.</title>
        <authorList>
            <person name="Navarre W."/>
            <person name="Wong E."/>
            <person name="Huang K."/>
            <person name="Tropini C."/>
            <person name="Ng K."/>
            <person name="Yu B."/>
        </authorList>
    </citation>
    <scope>NUCLEOTIDE SEQUENCE [LARGE SCALE GENOMIC DNA]</scope>
    <source>
        <strain evidence="3 5">NM63_1-25</strain>
    </source>
</reference>
<dbReference type="STRING" id="1796613.A4V03_18755"/>
<proteinExistence type="predicted"/>
<protein>
    <submittedName>
        <fullName evidence="3">SusF/SusE family outer membrane protein</fullName>
    </submittedName>
</protein>
<evidence type="ECO:0000259" key="1">
    <source>
        <dbReference type="Pfam" id="PF14292"/>
    </source>
</evidence>
<evidence type="ECO:0000313" key="2">
    <source>
        <dbReference type="EMBL" id="ANU59354.1"/>
    </source>
</evidence>
<dbReference type="RefSeq" id="WP_024987449.1">
    <property type="nucleotide sequence ID" value="NZ_CAPDLJ010000016.1"/>
</dbReference>
<organism evidence="2 4">
    <name type="scientific">Bacteroides caecimuris</name>
    <dbReference type="NCBI Taxonomy" id="1796613"/>
    <lineage>
        <taxon>Bacteria</taxon>
        <taxon>Pseudomonadati</taxon>
        <taxon>Bacteroidota</taxon>
        <taxon>Bacteroidia</taxon>
        <taxon>Bacteroidales</taxon>
        <taxon>Bacteroidaceae</taxon>
        <taxon>Bacteroides</taxon>
    </lineage>
</organism>
<name>A0A1C7H446_9BACE</name>
<accession>A0A4S2DIL1</accession>
<dbReference type="Proteomes" id="UP000309566">
    <property type="component" value="Unassembled WGS sequence"/>
</dbReference>
<dbReference type="InterPro" id="IPR025970">
    <property type="entry name" value="SusE"/>
</dbReference>
<gene>
    <name evidence="2" type="ORF">A4V03_18755</name>
    <name evidence="3" type="ORF">E5353_01865</name>
</gene>
<evidence type="ECO:0000313" key="4">
    <source>
        <dbReference type="Proteomes" id="UP000092631"/>
    </source>
</evidence>
<dbReference type="KEGG" id="bcae:A4V03_18755"/>
<dbReference type="PROSITE" id="PS51257">
    <property type="entry name" value="PROKAR_LIPOPROTEIN"/>
    <property type="match status" value="1"/>
</dbReference>
<dbReference type="Gene3D" id="2.60.40.3620">
    <property type="match status" value="2"/>
</dbReference>
<reference evidence="4" key="1">
    <citation type="submission" date="2016-04" db="EMBL/GenBank/DDBJ databases">
        <title>Complete Genome Sequences of Twelve Strains of a Stable Defined Moderately Diverse Mouse Microbiota 2 (sDMDMm2).</title>
        <authorList>
            <person name="Uchimura Y."/>
            <person name="Wyss M."/>
            <person name="Brugiroux S."/>
            <person name="Limenitakis J.P."/>
            <person name="Stecher B."/>
            <person name="McCoy K.D."/>
            <person name="Macpherson A.J."/>
        </authorList>
    </citation>
    <scope>NUCLEOTIDE SEQUENCE [LARGE SCALE GENOMIC DNA]</scope>
    <source>
        <strain evidence="4">I48</strain>
    </source>
</reference>
<dbReference type="EMBL" id="SRYX01000004">
    <property type="protein sequence ID" value="TGY40684.1"/>
    <property type="molecule type" value="Genomic_DNA"/>
</dbReference>
<dbReference type="Pfam" id="PF14292">
    <property type="entry name" value="SusE"/>
    <property type="match status" value="1"/>
</dbReference>
<reference evidence="2" key="2">
    <citation type="submission" date="2017-04" db="EMBL/GenBank/DDBJ databases">
        <title>Complete Genome Sequences of Twelve Strains of a Stable Defined Moderately Diverse Mouse Microbiota 2 (sDMDMm2).</title>
        <authorList>
            <person name="Uchimura Y."/>
            <person name="Wyss M."/>
            <person name="Brugiroux S."/>
            <person name="Limenitakis J.P."/>
            <person name="Stecher B."/>
            <person name="McCoy K.D."/>
            <person name="Macpherson A.J."/>
        </authorList>
    </citation>
    <scope>NUCLEOTIDE SEQUENCE</scope>
    <source>
        <strain evidence="2">I48</strain>
    </source>
</reference>
<sequence>MKTKITKVVALFTTLAIIFSCTEDMEYRDTAVSPVNQLYEPISGKSVELVASATASLFFEWEAAKAEDSGSPLYEIVFDKEGGNFSNPLYKVLSDNNGARNYATISHKTLNKIGAAAGLNSGETGTIIWTVIASRGLSTAMSNVSHKLTITRMLGFAEVPSQLFLTGEATEGGSDISQAVPCSSPEQETFEIFTRLKGGKSYKLVDKTNDNANYFYIDGNRIVEGEGETTVEKDGIYRITMDFSIASVSIQEVKSVGVFFCPSNKVIFELSYKGNGIFEGEGKVTFKQESWGKDQRYKLLMSYSDKDMYWGTLNDVDSSPNGAGQEDSYYFIKEYGINEGSEPQWNHKWKFDNQFDGSMTKVTVKFNGANYTHFVSLGDGVSPEEPETTPKNLFLTGEASEGGNDISKAMQYNKLGEGIFEIFTRLQGGKTYKMASSQEADAKFFYIEDGEIKSGDGITTVEKDGIYRIKVDFSNKSVITKEIKSMGLWHCWDRNVLLDLPYIGNGVFEGTGTISPSNNSNNDNRYKLLMVYADDSELIWGTKNDTDVVPGANPDPSYFYIMETNDNAEAGQWERKWKFNDGIIGNNTKVRVIFTGENYTHSIEPVN</sequence>
<dbReference type="EMBL" id="CP015401">
    <property type="protein sequence ID" value="ANU59354.1"/>
    <property type="molecule type" value="Genomic_DNA"/>
</dbReference>
<evidence type="ECO:0000313" key="3">
    <source>
        <dbReference type="EMBL" id="TGY40684.1"/>
    </source>
</evidence>
<accession>A0A1C7H446</accession>
<dbReference type="OrthoDB" id="975117at2"/>
<dbReference type="AlphaFoldDB" id="A0A1C7H446"/>
<feature type="domain" description="SusE outer membrane protein" evidence="1">
    <location>
        <begin position="24"/>
        <end position="131"/>
    </location>
</feature>
<evidence type="ECO:0000313" key="5">
    <source>
        <dbReference type="Proteomes" id="UP000309566"/>
    </source>
</evidence>
<dbReference type="GeneID" id="82189175"/>